<evidence type="ECO:0000256" key="6">
    <source>
        <dbReference type="ARBA" id="ARBA00023136"/>
    </source>
</evidence>
<gene>
    <name evidence="9" type="ORF">BU16DRAFT_480549</name>
</gene>
<feature type="transmembrane region" description="Helical" evidence="7">
    <location>
        <begin position="89"/>
        <end position="108"/>
    </location>
</feature>
<keyword evidence="4 7" id="KW-1133">Transmembrane helix</keyword>
<keyword evidence="3 7" id="KW-0812">Transmembrane</keyword>
<dbReference type="InterPro" id="IPR051410">
    <property type="entry name" value="Ferric/Cupric_Reductase"/>
</dbReference>
<dbReference type="OrthoDB" id="10006946at2759"/>
<dbReference type="PANTHER" id="PTHR32361:SF28">
    <property type="entry name" value="FRP1P"/>
    <property type="match status" value="1"/>
</dbReference>
<dbReference type="EMBL" id="MU004184">
    <property type="protein sequence ID" value="KAF2499676.1"/>
    <property type="molecule type" value="Genomic_DNA"/>
</dbReference>
<evidence type="ECO:0000256" key="2">
    <source>
        <dbReference type="ARBA" id="ARBA00022448"/>
    </source>
</evidence>
<dbReference type="InterPro" id="IPR013130">
    <property type="entry name" value="Fe3_Rdtase_TM_dom"/>
</dbReference>
<dbReference type="GO" id="GO:0005886">
    <property type="term" value="C:plasma membrane"/>
    <property type="evidence" value="ECO:0007669"/>
    <property type="project" value="TreeGrafter"/>
</dbReference>
<keyword evidence="10" id="KW-1185">Reference proteome</keyword>
<dbReference type="Proteomes" id="UP000799750">
    <property type="component" value="Unassembled WGS sequence"/>
</dbReference>
<feature type="transmembrane region" description="Helical" evidence="7">
    <location>
        <begin position="223"/>
        <end position="242"/>
    </location>
</feature>
<dbReference type="AlphaFoldDB" id="A0A6A6R5C8"/>
<feature type="transmembrane region" description="Helical" evidence="7">
    <location>
        <begin position="196"/>
        <end position="217"/>
    </location>
</feature>
<evidence type="ECO:0000256" key="5">
    <source>
        <dbReference type="ARBA" id="ARBA00023065"/>
    </source>
</evidence>
<keyword evidence="2" id="KW-0813">Transport</keyword>
<feature type="transmembrane region" description="Helical" evidence="7">
    <location>
        <begin position="161"/>
        <end position="184"/>
    </location>
</feature>
<dbReference type="Pfam" id="PF01794">
    <property type="entry name" value="Ferric_reduct"/>
    <property type="match status" value="1"/>
</dbReference>
<dbReference type="GO" id="GO:0015677">
    <property type="term" value="P:copper ion import"/>
    <property type="evidence" value="ECO:0007669"/>
    <property type="project" value="TreeGrafter"/>
</dbReference>
<evidence type="ECO:0000313" key="9">
    <source>
        <dbReference type="EMBL" id="KAF2499676.1"/>
    </source>
</evidence>
<organism evidence="9 10">
    <name type="scientific">Lophium mytilinum</name>
    <dbReference type="NCBI Taxonomy" id="390894"/>
    <lineage>
        <taxon>Eukaryota</taxon>
        <taxon>Fungi</taxon>
        <taxon>Dikarya</taxon>
        <taxon>Ascomycota</taxon>
        <taxon>Pezizomycotina</taxon>
        <taxon>Dothideomycetes</taxon>
        <taxon>Pleosporomycetidae</taxon>
        <taxon>Mytilinidiales</taxon>
        <taxon>Mytilinidiaceae</taxon>
        <taxon>Lophium</taxon>
    </lineage>
</organism>
<feature type="domain" description="Ferric oxidoreductase" evidence="8">
    <location>
        <begin position="121"/>
        <end position="237"/>
    </location>
</feature>
<accession>A0A6A6R5C8</accession>
<evidence type="ECO:0000313" key="10">
    <source>
        <dbReference type="Proteomes" id="UP000799750"/>
    </source>
</evidence>
<dbReference type="GO" id="GO:0006879">
    <property type="term" value="P:intracellular iron ion homeostasis"/>
    <property type="evidence" value="ECO:0007669"/>
    <property type="project" value="TreeGrafter"/>
</dbReference>
<protein>
    <recommendedName>
        <fullName evidence="8">Ferric oxidoreductase domain-containing protein</fullName>
    </recommendedName>
</protein>
<reference evidence="9" key="1">
    <citation type="journal article" date="2020" name="Stud. Mycol.">
        <title>101 Dothideomycetes genomes: a test case for predicting lifestyles and emergence of pathogens.</title>
        <authorList>
            <person name="Haridas S."/>
            <person name="Albert R."/>
            <person name="Binder M."/>
            <person name="Bloem J."/>
            <person name="Labutti K."/>
            <person name="Salamov A."/>
            <person name="Andreopoulos B."/>
            <person name="Baker S."/>
            <person name="Barry K."/>
            <person name="Bills G."/>
            <person name="Bluhm B."/>
            <person name="Cannon C."/>
            <person name="Castanera R."/>
            <person name="Culley D."/>
            <person name="Daum C."/>
            <person name="Ezra D."/>
            <person name="Gonzalez J."/>
            <person name="Henrissat B."/>
            <person name="Kuo A."/>
            <person name="Liang C."/>
            <person name="Lipzen A."/>
            <person name="Lutzoni F."/>
            <person name="Magnuson J."/>
            <person name="Mondo S."/>
            <person name="Nolan M."/>
            <person name="Ohm R."/>
            <person name="Pangilinan J."/>
            <person name="Park H.-J."/>
            <person name="Ramirez L."/>
            <person name="Alfaro M."/>
            <person name="Sun H."/>
            <person name="Tritt A."/>
            <person name="Yoshinaga Y."/>
            <person name="Zwiers L.-H."/>
            <person name="Turgeon B."/>
            <person name="Goodwin S."/>
            <person name="Spatafora J."/>
            <person name="Crous P."/>
            <person name="Grigoriev I."/>
        </authorList>
    </citation>
    <scope>NUCLEOTIDE SEQUENCE</scope>
    <source>
        <strain evidence="9">CBS 269.34</strain>
    </source>
</reference>
<evidence type="ECO:0000256" key="4">
    <source>
        <dbReference type="ARBA" id="ARBA00022989"/>
    </source>
</evidence>
<keyword evidence="6 7" id="KW-0472">Membrane</keyword>
<dbReference type="GO" id="GO:0000293">
    <property type="term" value="F:ferric-chelate reductase activity"/>
    <property type="evidence" value="ECO:0007669"/>
    <property type="project" value="TreeGrafter"/>
</dbReference>
<evidence type="ECO:0000256" key="1">
    <source>
        <dbReference type="ARBA" id="ARBA00004141"/>
    </source>
</evidence>
<name>A0A6A6R5C8_9PEZI</name>
<dbReference type="PANTHER" id="PTHR32361">
    <property type="entry name" value="FERRIC/CUPRIC REDUCTASE TRANSMEMBRANE COMPONENT"/>
    <property type="match status" value="1"/>
</dbReference>
<feature type="transmembrane region" description="Helical" evidence="7">
    <location>
        <begin position="249"/>
        <end position="267"/>
    </location>
</feature>
<evidence type="ECO:0000256" key="3">
    <source>
        <dbReference type="ARBA" id="ARBA00022692"/>
    </source>
</evidence>
<comment type="subcellular location">
    <subcellularLocation>
        <location evidence="1">Membrane</location>
        <topology evidence="1">Multi-pass membrane protein</topology>
    </subcellularLocation>
</comment>
<proteinExistence type="predicted"/>
<dbReference type="GO" id="GO:0006826">
    <property type="term" value="P:iron ion transport"/>
    <property type="evidence" value="ECO:0007669"/>
    <property type="project" value="TreeGrafter"/>
</dbReference>
<keyword evidence="5" id="KW-0406">Ion transport</keyword>
<evidence type="ECO:0000256" key="7">
    <source>
        <dbReference type="SAM" id="Phobius"/>
    </source>
</evidence>
<feature type="transmembrane region" description="Helical" evidence="7">
    <location>
        <begin position="26"/>
        <end position="48"/>
    </location>
</feature>
<sequence length="272" mass="31083">MSYLVYEFLARTPELIVQRRIRLDQYANIAQISQLIVHLIILFCNFAASIPVSKLAGKSQKGSVAVLARIARSLYFKLGVNVGRGYGTYGQWIFGLAWTSWLGFLCIAETAPDYLHLTKRFGLIAASQLPMHYLLAMPHPYSPLQLLSKRSYALNMSVHKVTGKIIIAFFAIHISLYSIFFVQIDMFWTSIRHSNIVVALISAAILFTLGVTSTGLFRRRDYWWFYKIHLIGSVLILPLLFFHVNHIRIYLFESAIVLVMNAVLRMFSSQKL</sequence>
<evidence type="ECO:0000259" key="8">
    <source>
        <dbReference type="Pfam" id="PF01794"/>
    </source>
</evidence>